<evidence type="ECO:0000313" key="1">
    <source>
        <dbReference type="EMBL" id="GAI95140.1"/>
    </source>
</evidence>
<proteinExistence type="predicted"/>
<feature type="non-terminal residue" evidence="1">
    <location>
        <position position="1"/>
    </location>
</feature>
<reference evidence="1" key="1">
    <citation type="journal article" date="2014" name="Front. Microbiol.">
        <title>High frequency of phylogenetically diverse reductive dehalogenase-homologous genes in deep subseafloor sedimentary metagenomes.</title>
        <authorList>
            <person name="Kawai M."/>
            <person name="Futagami T."/>
            <person name="Toyoda A."/>
            <person name="Takaki Y."/>
            <person name="Nishi S."/>
            <person name="Hori S."/>
            <person name="Arai W."/>
            <person name="Tsubouchi T."/>
            <person name="Morono Y."/>
            <person name="Uchiyama I."/>
            <person name="Ito T."/>
            <person name="Fujiyama A."/>
            <person name="Inagaki F."/>
            <person name="Takami H."/>
        </authorList>
    </citation>
    <scope>NUCLEOTIDE SEQUENCE</scope>
    <source>
        <strain evidence="1">Expedition CK06-06</strain>
    </source>
</reference>
<dbReference type="InterPro" id="IPR038021">
    <property type="entry name" value="Putative_hydro-lyase"/>
</dbReference>
<sequence length="32" mass="3673">NVVLESKIPYAVTHYPGHMFVIDKLVEELAIF</sequence>
<gene>
    <name evidence="1" type="ORF">S12H4_33023</name>
</gene>
<organism evidence="1">
    <name type="scientific">marine sediment metagenome</name>
    <dbReference type="NCBI Taxonomy" id="412755"/>
    <lineage>
        <taxon>unclassified sequences</taxon>
        <taxon>metagenomes</taxon>
        <taxon>ecological metagenomes</taxon>
    </lineage>
</organism>
<protein>
    <submittedName>
        <fullName evidence="1">Uncharacterized protein</fullName>
    </submittedName>
</protein>
<accession>X1U5N4</accession>
<dbReference type="EMBL" id="BARW01019423">
    <property type="protein sequence ID" value="GAI95140.1"/>
    <property type="molecule type" value="Genomic_DNA"/>
</dbReference>
<dbReference type="AlphaFoldDB" id="X1U5N4"/>
<comment type="caution">
    <text evidence="1">The sequence shown here is derived from an EMBL/GenBank/DDBJ whole genome shotgun (WGS) entry which is preliminary data.</text>
</comment>
<dbReference type="SUPFAM" id="SSF160920">
    <property type="entry name" value="PSTPO5379-like"/>
    <property type="match status" value="1"/>
</dbReference>
<name>X1U5N4_9ZZZZ</name>